<keyword evidence="12" id="KW-1185">Reference proteome</keyword>
<keyword evidence="7" id="KW-0175">Coiled coil</keyword>
<protein>
    <recommendedName>
        <fullName evidence="13">RING-type E3 ubiquitin transferase</fullName>
    </recommendedName>
</protein>
<dbReference type="GO" id="GO:0007015">
    <property type="term" value="P:actin filament organization"/>
    <property type="evidence" value="ECO:0007669"/>
    <property type="project" value="TreeGrafter"/>
</dbReference>
<dbReference type="GO" id="GO:0016567">
    <property type="term" value="P:protein ubiquitination"/>
    <property type="evidence" value="ECO:0007669"/>
    <property type="project" value="InterPro"/>
</dbReference>
<dbReference type="PANTHER" id="PTHR13140">
    <property type="entry name" value="MYOSIN"/>
    <property type="match status" value="1"/>
</dbReference>
<dbReference type="Gene3D" id="1.20.120.720">
    <property type="entry name" value="Myosin VI head, motor domain, U50 subdomain"/>
    <property type="match status" value="1"/>
</dbReference>
<organism evidence="11 12">
    <name type="scientific">Symbiodinium natans</name>
    <dbReference type="NCBI Taxonomy" id="878477"/>
    <lineage>
        <taxon>Eukaryota</taxon>
        <taxon>Sar</taxon>
        <taxon>Alveolata</taxon>
        <taxon>Dinophyceae</taxon>
        <taxon>Suessiales</taxon>
        <taxon>Symbiodiniaceae</taxon>
        <taxon>Symbiodinium</taxon>
    </lineage>
</organism>
<feature type="domain" description="U-box" evidence="10">
    <location>
        <begin position="375"/>
        <end position="447"/>
    </location>
</feature>
<proteinExistence type="inferred from homology"/>
<dbReference type="InterPro" id="IPR013083">
    <property type="entry name" value="Znf_RING/FYVE/PHD"/>
</dbReference>
<dbReference type="GO" id="GO:0005524">
    <property type="term" value="F:ATP binding"/>
    <property type="evidence" value="ECO:0007669"/>
    <property type="project" value="UniProtKB-KW"/>
</dbReference>
<dbReference type="GO" id="GO:0016459">
    <property type="term" value="C:myosin complex"/>
    <property type="evidence" value="ECO:0007669"/>
    <property type="project" value="UniProtKB-KW"/>
</dbReference>
<dbReference type="Proteomes" id="UP000604046">
    <property type="component" value="Unassembled WGS sequence"/>
</dbReference>
<dbReference type="CDD" id="cd16655">
    <property type="entry name" value="RING-Ubox_WDSUB1-like"/>
    <property type="match status" value="1"/>
</dbReference>
<name>A0A812HQZ2_9DINO</name>
<keyword evidence="4" id="KW-0505">Motor protein</keyword>
<evidence type="ECO:0000256" key="5">
    <source>
        <dbReference type="ARBA" id="ARBA00023203"/>
    </source>
</evidence>
<sequence length="1148" mass="126418">MEISLALSTTTISLSSLAVAARADCCCVTHCFRKALSSQQPRFFIEAAFKREQAMCEEEGITITLKFQDNAHILAAIDCQDAKLGLGILPLLEEQCGLQAGSNEAFTQSCHRRFAKSPVKCYVEPKMAAREHFEILHSCCPVRYSTNHFREKNMDVMPSEVVQLLLGSSKAFVRETMQGAFESAASTDKPKKGFIAAQLLRSVSALFTLLRSSEPKFVKCVKSNKEKKPMIMEEDTVVSQLHTLSIIESLQTERQGFTYKKLYKEFLEEHGALCVAVHGCLPFGPTWQRQVARRGGNEGEAAKTMTLEVLAAAGEPWSVRVAGQQEKKVVDAFRLRSGNVLDSPGKRSPMKSGPEISVNLRAEAKLQEEVKRLLTDPDELLCPIGKTLMEHPCFAEDGHTYEQGAIEEALRRKRISPQTNEPMGLKVTPNHDKKSTIVSYKEKVVRKVMEIGKSLPADVAEELLVKAEGFVRPKLPDFSARVTLLKLLQLRADLSSTPQGTQSDAVQQLMSLVAEDPDKSVEAVGELLANFEPWHVASHLHKFKQEFVAVLQTSARGPPVAPCAETLDRELASRLGEALQTELQHAPKSVLRAPKSETPFFAFQLMEQIADVRNPVQKMEQNAEKLWDFVFCLSRLEDPGIWVDGAGLVLAALRAKLKVELPSLPDEVLYKASYFLKERKDACARAQELFRSDLGVATETEDSKTFRTELLMQLFKRRPKDSLDLLSALVADSDEEAQDNLLKTLLQSDGSDDATAGDDAASACGVECDCESVLVKLLFARRGGVPGKLLQKLALESSDSDSYIHKLAPETSLALASQLVGAERPVEGARIAVIASKVFDSLGSTERSEKALARAYGMDPCNAEAAEGMLSLLLGDLEKRGHTEQERLLLTLLFEHNRMVPDHLLPSLPLEPHEIRQVPPEAALSLAEQLWNSNRRAAGAQVAVLAAQAFDELGSQEEAYRAYVRAHSMDSLNTDASNGLLSATSRSCQELAALVKQQQTTIDQLRKLSDHLAEEVEGLRNHVQARDGRGIIWDLSGQDLVEGFCKESPKINLENGSDSKHVQAWICCRASGKGSSPTAAIFLQCNESCKIDCEISVGDKTESLSIESTEDYKTKFPFPSGLLGEKLGKISLRIKALKLEGGTVQYDY</sequence>
<dbReference type="PROSITE" id="PS51698">
    <property type="entry name" value="U_BOX"/>
    <property type="match status" value="1"/>
</dbReference>
<dbReference type="Pfam" id="PF00063">
    <property type="entry name" value="Myosin_head"/>
    <property type="match status" value="1"/>
</dbReference>
<evidence type="ECO:0000256" key="3">
    <source>
        <dbReference type="ARBA" id="ARBA00023123"/>
    </source>
</evidence>
<dbReference type="GO" id="GO:0005737">
    <property type="term" value="C:cytoplasm"/>
    <property type="evidence" value="ECO:0007669"/>
    <property type="project" value="TreeGrafter"/>
</dbReference>
<dbReference type="OrthoDB" id="370884at2759"/>
<dbReference type="PROSITE" id="PS51456">
    <property type="entry name" value="MYOSIN_MOTOR"/>
    <property type="match status" value="1"/>
</dbReference>
<evidence type="ECO:0000313" key="11">
    <source>
        <dbReference type="EMBL" id="CAE6958008.1"/>
    </source>
</evidence>
<keyword evidence="2" id="KW-0067">ATP-binding</keyword>
<feature type="domain" description="Myosin motor" evidence="9">
    <location>
        <begin position="1"/>
        <end position="325"/>
    </location>
</feature>
<evidence type="ECO:0000256" key="7">
    <source>
        <dbReference type="SAM" id="Coils"/>
    </source>
</evidence>
<dbReference type="GO" id="GO:0004842">
    <property type="term" value="F:ubiquitin-protein transferase activity"/>
    <property type="evidence" value="ECO:0007669"/>
    <property type="project" value="InterPro"/>
</dbReference>
<feature type="chain" id="PRO_5032452089" description="RING-type E3 ubiquitin transferase" evidence="8">
    <location>
        <begin position="24"/>
        <end position="1148"/>
    </location>
</feature>
<evidence type="ECO:0000256" key="1">
    <source>
        <dbReference type="ARBA" id="ARBA00022741"/>
    </source>
</evidence>
<keyword evidence="3 6" id="KW-0518">Myosin</keyword>
<reference evidence="11" key="1">
    <citation type="submission" date="2021-02" db="EMBL/GenBank/DDBJ databases">
        <authorList>
            <person name="Dougan E. K."/>
            <person name="Rhodes N."/>
            <person name="Thang M."/>
            <person name="Chan C."/>
        </authorList>
    </citation>
    <scope>NUCLEOTIDE SEQUENCE</scope>
</reference>
<feature type="region of interest" description="Actin-binding" evidence="6">
    <location>
        <begin position="203"/>
        <end position="225"/>
    </location>
</feature>
<evidence type="ECO:0000256" key="2">
    <source>
        <dbReference type="ARBA" id="ARBA00022840"/>
    </source>
</evidence>
<keyword evidence="8" id="KW-0732">Signal</keyword>
<evidence type="ECO:0008006" key="13">
    <source>
        <dbReference type="Google" id="ProtNLM"/>
    </source>
</evidence>
<dbReference type="EMBL" id="CAJNDS010000104">
    <property type="protein sequence ID" value="CAE6958008.1"/>
    <property type="molecule type" value="Genomic_DNA"/>
</dbReference>
<accession>A0A812HQZ2</accession>
<evidence type="ECO:0000259" key="9">
    <source>
        <dbReference type="PROSITE" id="PS51456"/>
    </source>
</evidence>
<evidence type="ECO:0000256" key="8">
    <source>
        <dbReference type="SAM" id="SignalP"/>
    </source>
</evidence>
<gene>
    <name evidence="11" type="ORF">SNAT2548_LOCUS1832</name>
</gene>
<comment type="similarity">
    <text evidence="6">Belongs to the TRAFAC class myosin-kinesin ATPase superfamily. Myosin family.</text>
</comment>
<dbReference type="SUPFAM" id="SSF57850">
    <property type="entry name" value="RING/U-box"/>
    <property type="match status" value="1"/>
</dbReference>
<dbReference type="InterPro" id="IPR001609">
    <property type="entry name" value="Myosin_head_motor_dom-like"/>
</dbReference>
<dbReference type="GO" id="GO:0051015">
    <property type="term" value="F:actin filament binding"/>
    <property type="evidence" value="ECO:0007669"/>
    <property type="project" value="TreeGrafter"/>
</dbReference>
<dbReference type="Gene3D" id="1.20.58.530">
    <property type="match status" value="1"/>
</dbReference>
<evidence type="ECO:0000313" key="12">
    <source>
        <dbReference type="Proteomes" id="UP000604046"/>
    </source>
</evidence>
<dbReference type="InterPro" id="IPR003613">
    <property type="entry name" value="Ubox_domain"/>
</dbReference>
<comment type="caution">
    <text evidence="6">Lacks conserved residue(s) required for the propagation of feature annotation.</text>
</comment>
<dbReference type="AlphaFoldDB" id="A0A812HQZ2"/>
<dbReference type="SUPFAM" id="SSF52540">
    <property type="entry name" value="P-loop containing nucleoside triphosphate hydrolases"/>
    <property type="match status" value="1"/>
</dbReference>
<evidence type="ECO:0000259" key="10">
    <source>
        <dbReference type="PROSITE" id="PS51698"/>
    </source>
</evidence>
<dbReference type="PANTHER" id="PTHR13140:SF270">
    <property type="entry name" value="MYOSIN-12"/>
    <property type="match status" value="1"/>
</dbReference>
<dbReference type="Gene3D" id="3.30.40.10">
    <property type="entry name" value="Zinc/RING finger domain, C3HC4 (zinc finger)"/>
    <property type="match status" value="1"/>
</dbReference>
<feature type="signal peptide" evidence="8">
    <location>
        <begin position="1"/>
        <end position="23"/>
    </location>
</feature>
<dbReference type="Gene3D" id="3.40.850.10">
    <property type="entry name" value="Kinesin motor domain"/>
    <property type="match status" value="1"/>
</dbReference>
<feature type="coiled-coil region" evidence="7">
    <location>
        <begin position="988"/>
        <end position="1022"/>
    </location>
</feature>
<dbReference type="SMART" id="SM00504">
    <property type="entry name" value="Ubox"/>
    <property type="match status" value="1"/>
</dbReference>
<dbReference type="InterPro" id="IPR027417">
    <property type="entry name" value="P-loop_NTPase"/>
</dbReference>
<evidence type="ECO:0000256" key="6">
    <source>
        <dbReference type="PROSITE-ProRule" id="PRU00782"/>
    </source>
</evidence>
<dbReference type="InterPro" id="IPR036961">
    <property type="entry name" value="Kinesin_motor_dom_sf"/>
</dbReference>
<dbReference type="GO" id="GO:0016020">
    <property type="term" value="C:membrane"/>
    <property type="evidence" value="ECO:0007669"/>
    <property type="project" value="TreeGrafter"/>
</dbReference>
<keyword evidence="1" id="KW-0547">Nucleotide-binding</keyword>
<dbReference type="GO" id="GO:0000146">
    <property type="term" value="F:microfilament motor activity"/>
    <property type="evidence" value="ECO:0007669"/>
    <property type="project" value="TreeGrafter"/>
</dbReference>
<dbReference type="SMART" id="SM00242">
    <property type="entry name" value="MYSc"/>
    <property type="match status" value="1"/>
</dbReference>
<evidence type="ECO:0000256" key="4">
    <source>
        <dbReference type="ARBA" id="ARBA00023175"/>
    </source>
</evidence>
<keyword evidence="5 6" id="KW-0009">Actin-binding</keyword>
<dbReference type="Pfam" id="PF04564">
    <property type="entry name" value="U-box"/>
    <property type="match status" value="1"/>
</dbReference>
<comment type="caution">
    <text evidence="11">The sequence shown here is derived from an EMBL/GenBank/DDBJ whole genome shotgun (WGS) entry which is preliminary data.</text>
</comment>